<feature type="compositionally biased region" description="Basic and acidic residues" evidence="1">
    <location>
        <begin position="8"/>
        <end position="20"/>
    </location>
</feature>
<evidence type="ECO:0000256" key="1">
    <source>
        <dbReference type="SAM" id="MobiDB-lite"/>
    </source>
</evidence>
<name>A0ABT6WEQ6_9ACTN</name>
<feature type="region of interest" description="Disordered" evidence="1">
    <location>
        <begin position="1"/>
        <end position="20"/>
    </location>
</feature>
<keyword evidence="3" id="KW-1185">Reference proteome</keyword>
<accession>A0ABT6WEQ6</accession>
<organism evidence="2 3">
    <name type="scientific">Actinoplanes sandaracinus</name>
    <dbReference type="NCBI Taxonomy" id="3045177"/>
    <lineage>
        <taxon>Bacteria</taxon>
        <taxon>Bacillati</taxon>
        <taxon>Actinomycetota</taxon>
        <taxon>Actinomycetes</taxon>
        <taxon>Micromonosporales</taxon>
        <taxon>Micromonosporaceae</taxon>
        <taxon>Actinoplanes</taxon>
    </lineage>
</organism>
<sequence>MTPSTPSSDRRPSQPRRRDVVENDEYAAFVRRIIRAFARRVATGDVEALSDMVALSSQLDESIGDAVKGLRSHGYSWAEIADRLGISRQAAHQRWGGDK</sequence>
<reference evidence="2 3" key="1">
    <citation type="submission" date="2023-05" db="EMBL/GenBank/DDBJ databases">
        <title>Actinoplanes sp. NEAU-A12 genome sequencing.</title>
        <authorList>
            <person name="Wang Z.-S."/>
        </authorList>
    </citation>
    <scope>NUCLEOTIDE SEQUENCE [LARGE SCALE GENOMIC DNA]</scope>
    <source>
        <strain evidence="2 3">NEAU-A12</strain>
    </source>
</reference>
<gene>
    <name evidence="2" type="ORF">QLQ12_06190</name>
</gene>
<dbReference type="SUPFAM" id="SSF88659">
    <property type="entry name" value="Sigma3 and sigma4 domains of RNA polymerase sigma factors"/>
    <property type="match status" value="1"/>
</dbReference>
<dbReference type="Proteomes" id="UP001241758">
    <property type="component" value="Unassembled WGS sequence"/>
</dbReference>
<proteinExistence type="predicted"/>
<evidence type="ECO:0000313" key="3">
    <source>
        <dbReference type="Proteomes" id="UP001241758"/>
    </source>
</evidence>
<protein>
    <submittedName>
        <fullName evidence="2">Uncharacterized protein</fullName>
    </submittedName>
</protein>
<evidence type="ECO:0000313" key="2">
    <source>
        <dbReference type="EMBL" id="MDI6098192.1"/>
    </source>
</evidence>
<comment type="caution">
    <text evidence="2">The sequence shown here is derived from an EMBL/GenBank/DDBJ whole genome shotgun (WGS) entry which is preliminary data.</text>
</comment>
<dbReference type="InterPro" id="IPR013324">
    <property type="entry name" value="RNA_pol_sigma_r3/r4-like"/>
</dbReference>
<dbReference type="EMBL" id="JASCTH010000003">
    <property type="protein sequence ID" value="MDI6098192.1"/>
    <property type="molecule type" value="Genomic_DNA"/>
</dbReference>